<dbReference type="OrthoDB" id="7271084at2"/>
<dbReference type="InterPro" id="IPR021736">
    <property type="entry name" value="DUF3305"/>
</dbReference>
<feature type="compositionally biased region" description="Basic and acidic residues" evidence="1">
    <location>
        <begin position="166"/>
        <end position="176"/>
    </location>
</feature>
<reference evidence="2 3" key="1">
    <citation type="submission" date="2019-04" db="EMBL/GenBank/DDBJ databases">
        <title>Phreatobacter aquaticus sp. nov.</title>
        <authorList>
            <person name="Choi A."/>
        </authorList>
    </citation>
    <scope>NUCLEOTIDE SEQUENCE [LARGE SCALE GENOMIC DNA]</scope>
    <source>
        <strain evidence="2 3">KCTC 52518</strain>
    </source>
</reference>
<dbReference type="KEGG" id="pstg:E8M01_28965"/>
<accession>A0A4D7BD35</accession>
<gene>
    <name evidence="2" type="ORF">E8M01_28965</name>
</gene>
<dbReference type="EMBL" id="CP039690">
    <property type="protein sequence ID" value="QCI67908.1"/>
    <property type="molecule type" value="Genomic_DNA"/>
</dbReference>
<evidence type="ECO:0000313" key="3">
    <source>
        <dbReference type="Proteomes" id="UP000298781"/>
    </source>
</evidence>
<dbReference type="Pfam" id="PF11749">
    <property type="entry name" value="DUF3305"/>
    <property type="match status" value="1"/>
</dbReference>
<evidence type="ECO:0000313" key="2">
    <source>
        <dbReference type="EMBL" id="QCI67908.1"/>
    </source>
</evidence>
<keyword evidence="3" id="KW-1185">Reference proteome</keyword>
<dbReference type="RefSeq" id="WP_136963331.1">
    <property type="nucleotide sequence ID" value="NZ_CP039690.1"/>
</dbReference>
<protein>
    <submittedName>
        <fullName evidence="2">DUF3305 domain-containing protein</fullName>
    </submittedName>
</protein>
<name>A0A4D7BD35_9HYPH</name>
<feature type="compositionally biased region" description="Basic and acidic residues" evidence="1">
    <location>
        <begin position="143"/>
        <end position="152"/>
    </location>
</feature>
<proteinExistence type="predicted"/>
<evidence type="ECO:0000256" key="1">
    <source>
        <dbReference type="SAM" id="MobiDB-lite"/>
    </source>
</evidence>
<dbReference type="AlphaFoldDB" id="A0A4D7BD35"/>
<organism evidence="2 3">
    <name type="scientific">Phreatobacter stygius</name>
    <dbReference type="NCBI Taxonomy" id="1940610"/>
    <lineage>
        <taxon>Bacteria</taxon>
        <taxon>Pseudomonadati</taxon>
        <taxon>Pseudomonadota</taxon>
        <taxon>Alphaproteobacteria</taxon>
        <taxon>Hyphomicrobiales</taxon>
        <taxon>Phreatobacteraceae</taxon>
        <taxon>Phreatobacter</taxon>
    </lineage>
</organism>
<feature type="region of interest" description="Disordered" evidence="1">
    <location>
        <begin position="143"/>
        <end position="176"/>
    </location>
</feature>
<dbReference type="Proteomes" id="UP000298781">
    <property type="component" value="Chromosome"/>
</dbReference>
<sequence length="176" mass="19508">MAVHHIAIGVVVAKKKLSNPWVDHEWAPAAVLPGVPAVEPWTFIGREGETESWYAGPAELSFHSGETAHYRDNLVSGRPSIWVALREDAEGRWQVAAVTADPYEGEAFVDTVTDRVEAVPMPHEVMVELSAFFEAHHVEEPFFKRKRDRQDPDSMGSRGIGQPGKFRRDPGPGDGQ</sequence>